<organism evidence="3 4">
    <name type="scientific">Colwellia psychrerythraea</name>
    <name type="common">Vibrio psychroerythus</name>
    <dbReference type="NCBI Taxonomy" id="28229"/>
    <lineage>
        <taxon>Bacteria</taxon>
        <taxon>Pseudomonadati</taxon>
        <taxon>Pseudomonadota</taxon>
        <taxon>Gammaproteobacteria</taxon>
        <taxon>Alteromonadales</taxon>
        <taxon>Colwelliaceae</taxon>
        <taxon>Colwellia</taxon>
    </lineage>
</organism>
<feature type="signal peptide" evidence="1">
    <location>
        <begin position="1"/>
        <end position="27"/>
    </location>
</feature>
<reference evidence="3 4" key="1">
    <citation type="submission" date="2014-08" db="EMBL/GenBank/DDBJ databases">
        <title>Genomic and Phenotypic Diversity of Colwellia psychrerythraea strains from Disparate Marine Basins.</title>
        <authorList>
            <person name="Techtmann S.M."/>
            <person name="Stelling S.C."/>
            <person name="Utturkar S.M."/>
            <person name="Alshibli N."/>
            <person name="Harris A."/>
            <person name="Brown S.D."/>
            <person name="Hazen T.C."/>
        </authorList>
    </citation>
    <scope>NUCLEOTIDE SEQUENCE [LARGE SCALE GENOMIC DNA]</scope>
    <source>
        <strain evidence="3 4">GAB14E</strain>
    </source>
</reference>
<proteinExistence type="predicted"/>
<evidence type="ECO:0000256" key="1">
    <source>
        <dbReference type="SAM" id="SignalP"/>
    </source>
</evidence>
<feature type="domain" description="TNase-like" evidence="2">
    <location>
        <begin position="34"/>
        <end position="151"/>
    </location>
</feature>
<dbReference type="SUPFAM" id="SSF50199">
    <property type="entry name" value="Staphylococcal nuclease"/>
    <property type="match status" value="1"/>
</dbReference>
<dbReference type="RefSeq" id="WP_033080490.1">
    <property type="nucleotide sequence ID" value="NZ_JQEC01000002.1"/>
</dbReference>
<dbReference type="EMBL" id="JQEC01000002">
    <property type="protein sequence ID" value="KGJ97663.1"/>
    <property type="molecule type" value="Genomic_DNA"/>
</dbReference>
<feature type="chain" id="PRO_5001957713" evidence="1">
    <location>
        <begin position="28"/>
        <end position="151"/>
    </location>
</feature>
<dbReference type="SMART" id="SM00318">
    <property type="entry name" value="SNc"/>
    <property type="match status" value="1"/>
</dbReference>
<dbReference type="Proteomes" id="UP000029868">
    <property type="component" value="Unassembled WGS sequence"/>
</dbReference>
<dbReference type="Gene3D" id="2.40.50.90">
    <property type="match status" value="1"/>
</dbReference>
<comment type="caution">
    <text evidence="3">The sequence shown here is derived from an EMBL/GenBank/DDBJ whole genome shotgun (WGS) entry which is preliminary data.</text>
</comment>
<dbReference type="InterPro" id="IPR016071">
    <property type="entry name" value="Staphylococal_nuclease_OB-fold"/>
</dbReference>
<dbReference type="PATRIC" id="fig|28229.3.peg.407"/>
<dbReference type="OrthoDB" id="309040at2"/>
<dbReference type="PROSITE" id="PS50830">
    <property type="entry name" value="TNASE_3"/>
    <property type="match status" value="1"/>
</dbReference>
<name>A0A099L711_COLPS</name>
<sequence length="151" mass="16891">MNKSLLTLSFTLLLAALLAIQSFSISAKNNSYGNATVAEITSIYDGDTFRANIEGFPTIVGEHMSIRINGIDTPELRGKCPKEKAQAKLAKQFTVKHLRGAKRITLKNIKRGKYFRLIADVYVDGLNLAEQLIKYNHATEYHGKTKKNWCS</sequence>
<evidence type="ECO:0000259" key="2">
    <source>
        <dbReference type="PROSITE" id="PS50830"/>
    </source>
</evidence>
<gene>
    <name evidence="3" type="ORF">GAB14E_1252</name>
</gene>
<keyword evidence="1" id="KW-0732">Signal</keyword>
<dbReference type="InterPro" id="IPR035437">
    <property type="entry name" value="SNase_OB-fold_sf"/>
</dbReference>
<accession>A0A099L711</accession>
<dbReference type="AlphaFoldDB" id="A0A099L711"/>
<evidence type="ECO:0000313" key="4">
    <source>
        <dbReference type="Proteomes" id="UP000029868"/>
    </source>
</evidence>
<evidence type="ECO:0000313" key="3">
    <source>
        <dbReference type="EMBL" id="KGJ97663.1"/>
    </source>
</evidence>
<protein>
    <submittedName>
        <fullName evidence="3">Nuclease (SNase domain-containing protein)</fullName>
    </submittedName>
</protein>
<dbReference type="Pfam" id="PF00565">
    <property type="entry name" value="SNase"/>
    <property type="match status" value="1"/>
</dbReference>